<dbReference type="GO" id="GO:0042583">
    <property type="term" value="C:chromaffin granule"/>
    <property type="evidence" value="ECO:0007669"/>
    <property type="project" value="UniProtKB-SubCell"/>
</dbReference>
<evidence type="ECO:0000259" key="24">
    <source>
        <dbReference type="SMART" id="SM00030"/>
    </source>
</evidence>
<evidence type="ECO:0000256" key="19">
    <source>
        <dbReference type="ARBA" id="ARBA00023186"/>
    </source>
</evidence>
<keyword evidence="12 23" id="KW-0732">Signal</keyword>
<comment type="similarity">
    <text evidence="8">Belongs to the clusterin family.</text>
</comment>
<keyword evidence="13" id="KW-0256">Endoplasmic reticulum</keyword>
<gene>
    <name evidence="27" type="primary">CLU</name>
</gene>
<reference evidence="27" key="1">
    <citation type="submission" date="2025-08" db="UniProtKB">
        <authorList>
            <consortium name="RefSeq"/>
        </authorList>
    </citation>
    <scope>IDENTIFICATION</scope>
</reference>
<evidence type="ECO:0000256" key="7">
    <source>
        <dbReference type="ARBA" id="ARBA00004613"/>
    </source>
</evidence>
<feature type="chain" id="PRO_5034812624" description="Clusterin" evidence="23">
    <location>
        <begin position="24"/>
        <end position="564"/>
    </location>
</feature>
<dbReference type="PANTHER" id="PTHR10970">
    <property type="entry name" value="CLUSTERIN"/>
    <property type="match status" value="1"/>
</dbReference>
<comment type="subcellular location">
    <subcellularLocation>
        <location evidence="5">Cytoplasm</location>
        <location evidence="5">Cytosol</location>
    </subcellularLocation>
    <subcellularLocation>
        <location evidence="6">Cytoplasm</location>
        <location evidence="6">Perinuclear region</location>
    </subcellularLocation>
    <subcellularLocation>
        <location evidence="3">Cytoplasmic vesicle</location>
        <location evidence="3">Secretory vesicle</location>
        <location evidence="3">Chromaffin granule</location>
    </subcellularLocation>
    <subcellularLocation>
        <location evidence="2">Endoplasmic reticulum</location>
    </subcellularLocation>
    <subcellularLocation>
        <location evidence="4">Mitochondrion membrane</location>
        <topology evidence="4">Peripheral membrane protein</topology>
        <orientation evidence="4">Cytoplasmic side</orientation>
    </subcellularLocation>
    <subcellularLocation>
        <location evidence="1">Nucleus</location>
    </subcellularLocation>
    <subcellularLocation>
        <location evidence="7">Secreted</location>
    </subcellularLocation>
</comment>
<accession>A0A8B6ZPD4</accession>
<dbReference type="GO" id="GO:0031966">
    <property type="term" value="C:mitochondrial membrane"/>
    <property type="evidence" value="ECO:0007669"/>
    <property type="project" value="UniProtKB-SubCell"/>
</dbReference>
<evidence type="ECO:0000256" key="17">
    <source>
        <dbReference type="ARBA" id="ARBA00023157"/>
    </source>
</evidence>
<keyword evidence="17" id="KW-1015">Disulfide bond</keyword>
<evidence type="ECO:0000256" key="8">
    <source>
        <dbReference type="ARBA" id="ARBA00010069"/>
    </source>
</evidence>
<dbReference type="InterPro" id="IPR033986">
    <property type="entry name" value="Clusterin_CS"/>
</dbReference>
<dbReference type="InterPro" id="IPR000753">
    <property type="entry name" value="Clusterin-like"/>
</dbReference>
<dbReference type="SMART" id="SM00035">
    <property type="entry name" value="CLa"/>
    <property type="match status" value="1"/>
</dbReference>
<dbReference type="GO" id="GO:0005615">
    <property type="term" value="C:extracellular space"/>
    <property type="evidence" value="ECO:0007669"/>
    <property type="project" value="TreeGrafter"/>
</dbReference>
<dbReference type="PROSITE" id="PS00493">
    <property type="entry name" value="CLUSTERIN_2"/>
    <property type="match status" value="1"/>
</dbReference>
<evidence type="ECO:0000256" key="15">
    <source>
        <dbReference type="ARBA" id="ARBA00023128"/>
    </source>
</evidence>
<evidence type="ECO:0000256" key="20">
    <source>
        <dbReference type="ARBA" id="ARBA00023242"/>
    </source>
</evidence>
<dbReference type="GO" id="GO:0005783">
    <property type="term" value="C:endoplasmic reticulum"/>
    <property type="evidence" value="ECO:0007669"/>
    <property type="project" value="UniProtKB-SubCell"/>
</dbReference>
<dbReference type="GO" id="GO:0048471">
    <property type="term" value="C:perinuclear region of cytoplasm"/>
    <property type="evidence" value="ECO:0007669"/>
    <property type="project" value="UniProtKB-SubCell"/>
</dbReference>
<evidence type="ECO:0000256" key="3">
    <source>
        <dbReference type="ARBA" id="ARBA00004248"/>
    </source>
</evidence>
<dbReference type="Pfam" id="PF01093">
    <property type="entry name" value="Clusterin"/>
    <property type="match status" value="1"/>
</dbReference>
<dbReference type="InterPro" id="IPR016015">
    <property type="entry name" value="Clusterin_C"/>
</dbReference>
<dbReference type="AlphaFoldDB" id="A0A8B6ZPD4"/>
<evidence type="ECO:0000256" key="13">
    <source>
        <dbReference type="ARBA" id="ARBA00022824"/>
    </source>
</evidence>
<feature type="coiled-coil region" evidence="22">
    <location>
        <begin position="47"/>
        <end position="92"/>
    </location>
</feature>
<dbReference type="CTD" id="1191"/>
<dbReference type="OrthoDB" id="9018825at2759"/>
<evidence type="ECO:0000256" key="6">
    <source>
        <dbReference type="ARBA" id="ARBA00004556"/>
    </source>
</evidence>
<evidence type="ECO:0000256" key="14">
    <source>
        <dbReference type="ARBA" id="ARBA00022843"/>
    </source>
</evidence>
<evidence type="ECO:0000256" key="12">
    <source>
        <dbReference type="ARBA" id="ARBA00022729"/>
    </source>
</evidence>
<evidence type="ECO:0000256" key="2">
    <source>
        <dbReference type="ARBA" id="ARBA00004240"/>
    </source>
</evidence>
<keyword evidence="11" id="KW-0964">Secreted</keyword>
<dbReference type="SMART" id="SM00030">
    <property type="entry name" value="CLb"/>
    <property type="match status" value="1"/>
</dbReference>
<keyword evidence="26" id="KW-1185">Reference proteome</keyword>
<dbReference type="GeneID" id="103195250"/>
<dbReference type="GO" id="GO:0042981">
    <property type="term" value="P:regulation of apoptotic process"/>
    <property type="evidence" value="ECO:0007669"/>
    <property type="project" value="TreeGrafter"/>
</dbReference>
<evidence type="ECO:0000313" key="26">
    <source>
        <dbReference type="Proteomes" id="UP000694850"/>
    </source>
</evidence>
<keyword evidence="10" id="KW-0963">Cytoplasm</keyword>
<keyword evidence="21" id="KW-0968">Cytoplasmic vesicle</keyword>
<evidence type="ECO:0000256" key="11">
    <source>
        <dbReference type="ARBA" id="ARBA00022525"/>
    </source>
</evidence>
<keyword evidence="14" id="KW-0832">Ubl conjugation</keyword>
<evidence type="ECO:0000313" key="27">
    <source>
        <dbReference type="RefSeq" id="XP_007936967.1"/>
    </source>
</evidence>
<evidence type="ECO:0000256" key="23">
    <source>
        <dbReference type="SAM" id="SignalP"/>
    </source>
</evidence>
<evidence type="ECO:0000256" key="21">
    <source>
        <dbReference type="ARBA" id="ARBA00023329"/>
    </source>
</evidence>
<evidence type="ECO:0000256" key="10">
    <source>
        <dbReference type="ARBA" id="ARBA00022490"/>
    </source>
</evidence>
<keyword evidence="19" id="KW-0143">Chaperone</keyword>
<evidence type="ECO:0000256" key="9">
    <source>
        <dbReference type="ARBA" id="ARBA00020334"/>
    </source>
</evidence>
<evidence type="ECO:0000259" key="25">
    <source>
        <dbReference type="SMART" id="SM00035"/>
    </source>
</evidence>
<dbReference type="InterPro" id="IPR016014">
    <property type="entry name" value="Clusterin_N"/>
</dbReference>
<keyword evidence="20" id="KW-0539">Nucleus</keyword>
<keyword evidence="22" id="KW-0175">Coiled coil</keyword>
<feature type="domain" description="Clusterin C-terminal" evidence="25">
    <location>
        <begin position="233"/>
        <end position="444"/>
    </location>
</feature>
<keyword evidence="15" id="KW-0496">Mitochondrion</keyword>
<evidence type="ECO:0000256" key="22">
    <source>
        <dbReference type="SAM" id="Coils"/>
    </source>
</evidence>
<name>A0A8B6ZPD4_ORYAF</name>
<evidence type="ECO:0000256" key="4">
    <source>
        <dbReference type="ARBA" id="ARBA00004346"/>
    </source>
</evidence>
<keyword evidence="16" id="KW-0472">Membrane</keyword>
<protein>
    <recommendedName>
        <fullName evidence="9">Clusterin</fullName>
    </recommendedName>
</protein>
<evidence type="ECO:0000256" key="1">
    <source>
        <dbReference type="ARBA" id="ARBA00004123"/>
    </source>
</evidence>
<proteinExistence type="inferred from homology"/>
<feature type="domain" description="Clusterin N-terminal" evidence="24">
    <location>
        <begin position="24"/>
        <end position="232"/>
    </location>
</feature>
<dbReference type="GO" id="GO:0005829">
    <property type="term" value="C:cytosol"/>
    <property type="evidence" value="ECO:0007669"/>
    <property type="project" value="UniProtKB-SubCell"/>
</dbReference>
<sequence length="564" mass="65335">MKTLLPLLLLGLLLTGEKGQVLGEETVSANELQQMSTEGSKYIDEEIQNALKGMKEIKNLMDQTDEERQTLLNTLEKAKKQKEDAVKMTRDTEMKLKASPEVCNDTMTALWEECKPCLKQTCMKFYTRICRSGSPAVGHQLEEFLNQASPFDIWIDGDRVDTLLENDQEQTHMLDAMEDRFSQVSRVMDELFQSRFFRLEPPKPFFHSPFSSFHDNSFHKTHFFYPKSRVVRDIVPFFAHEPLNFLDLFQPFSELIQRAQQAMDLSHQPLMGEFETGNNDTRLVCREMRRNSTGCLKMKNQCEKCREILSVDCSASNPAQAQLRQELKTALQMAEKFTRHYDELLKSYQQQMFNTSSLLSQLKEQFSWVSQLANHTQNEQTYLQVFSVTSQPTVLDSSSKSGDTEVVVKLFGSDPMTLMVSKDVAWNRPKFMEIVAKKALEEFRRKNDLSSLGTAPEAHHYHEALLHLYDHHQDKPCPSPEMLSQLHANEELWDLDPQDIQKVEIRRNTSWPVFESESLKAPLSPQQDILETHIGNKPLNCSTYSKAFGQQSQLTQRQRIYYWE</sequence>
<dbReference type="GO" id="GO:0005634">
    <property type="term" value="C:nucleus"/>
    <property type="evidence" value="ECO:0007669"/>
    <property type="project" value="UniProtKB-SubCell"/>
</dbReference>
<dbReference type="PANTHER" id="PTHR10970:SF1">
    <property type="entry name" value="CLUSTERIN"/>
    <property type="match status" value="1"/>
</dbReference>
<keyword evidence="18" id="KW-0325">Glycoprotein</keyword>
<organism evidence="26 27">
    <name type="scientific">Orycteropus afer afer</name>
    <dbReference type="NCBI Taxonomy" id="1230840"/>
    <lineage>
        <taxon>Eukaryota</taxon>
        <taxon>Metazoa</taxon>
        <taxon>Chordata</taxon>
        <taxon>Craniata</taxon>
        <taxon>Vertebrata</taxon>
        <taxon>Euteleostomi</taxon>
        <taxon>Mammalia</taxon>
        <taxon>Eutheria</taxon>
        <taxon>Afrotheria</taxon>
        <taxon>Tubulidentata</taxon>
        <taxon>Orycteropodidae</taxon>
        <taxon>Orycteropus</taxon>
    </lineage>
</organism>
<dbReference type="PROSITE" id="PS00492">
    <property type="entry name" value="CLUSTERIN_1"/>
    <property type="match status" value="1"/>
</dbReference>
<dbReference type="GO" id="GO:0032436">
    <property type="term" value="P:positive regulation of proteasomal ubiquitin-dependent protein catabolic process"/>
    <property type="evidence" value="ECO:0007669"/>
    <property type="project" value="TreeGrafter"/>
</dbReference>
<evidence type="ECO:0000256" key="16">
    <source>
        <dbReference type="ARBA" id="ARBA00023136"/>
    </source>
</evidence>
<evidence type="ECO:0000256" key="18">
    <source>
        <dbReference type="ARBA" id="ARBA00023180"/>
    </source>
</evidence>
<dbReference type="RefSeq" id="XP_007936967.1">
    <property type="nucleotide sequence ID" value="XM_007938776.1"/>
</dbReference>
<dbReference type="GO" id="GO:0051787">
    <property type="term" value="F:misfolded protein binding"/>
    <property type="evidence" value="ECO:0007669"/>
    <property type="project" value="TreeGrafter"/>
</dbReference>
<dbReference type="Proteomes" id="UP000694850">
    <property type="component" value="Unplaced"/>
</dbReference>
<feature type="signal peptide" evidence="23">
    <location>
        <begin position="1"/>
        <end position="23"/>
    </location>
</feature>
<evidence type="ECO:0000256" key="5">
    <source>
        <dbReference type="ARBA" id="ARBA00004514"/>
    </source>
</evidence>